<dbReference type="OrthoDB" id="9800855at2"/>
<protein>
    <submittedName>
        <fullName evidence="17">Formamidopyrimidine-DNA glycosylase</fullName>
    </submittedName>
</protein>
<dbReference type="GO" id="GO:0006284">
    <property type="term" value="P:base-excision repair"/>
    <property type="evidence" value="ECO:0007669"/>
    <property type="project" value="InterPro"/>
</dbReference>
<feature type="domain" description="FPG-type" evidence="15">
    <location>
        <begin position="230"/>
        <end position="264"/>
    </location>
</feature>
<evidence type="ECO:0000256" key="6">
    <source>
        <dbReference type="ARBA" id="ARBA00022771"/>
    </source>
</evidence>
<evidence type="ECO:0000259" key="16">
    <source>
        <dbReference type="PROSITE" id="PS51068"/>
    </source>
</evidence>
<dbReference type="RefSeq" id="WP_133870132.1">
    <property type="nucleotide sequence ID" value="NZ_SOAU01000001.1"/>
</dbReference>
<dbReference type="PANTHER" id="PTHR22993:SF9">
    <property type="entry name" value="FORMAMIDOPYRIMIDINE-DNA GLYCOSYLASE"/>
    <property type="match status" value="1"/>
</dbReference>
<name>A0A4R7I2P0_9ACTN</name>
<reference evidence="17 18" key="1">
    <citation type="submission" date="2019-03" db="EMBL/GenBank/DDBJ databases">
        <title>Sequencing the genomes of 1000 actinobacteria strains.</title>
        <authorList>
            <person name="Klenk H.-P."/>
        </authorList>
    </citation>
    <scope>NUCLEOTIDE SEQUENCE [LARGE SCALE GENOMIC DNA]</scope>
    <source>
        <strain evidence="17 18">DSM 18936</strain>
    </source>
</reference>
<dbReference type="SUPFAM" id="SSF57716">
    <property type="entry name" value="Glucocorticoid receptor-like (DNA-binding domain)"/>
    <property type="match status" value="1"/>
</dbReference>
<comment type="similarity">
    <text evidence="3">Belongs to the FPG family.</text>
</comment>
<evidence type="ECO:0000313" key="18">
    <source>
        <dbReference type="Proteomes" id="UP000294558"/>
    </source>
</evidence>
<gene>
    <name evidence="17" type="ORF">BDK89_3490</name>
</gene>
<dbReference type="GO" id="GO:0003906">
    <property type="term" value="F:DNA-(apurinic or apyrimidinic site) endonuclease activity"/>
    <property type="evidence" value="ECO:0007669"/>
    <property type="project" value="InterPro"/>
</dbReference>
<dbReference type="InterPro" id="IPR010979">
    <property type="entry name" value="Ribosomal_uS13-like_H2TH"/>
</dbReference>
<dbReference type="AlphaFoldDB" id="A0A4R7I2P0"/>
<evidence type="ECO:0000256" key="7">
    <source>
        <dbReference type="ARBA" id="ARBA00022801"/>
    </source>
</evidence>
<organism evidence="17 18">
    <name type="scientific">Ilumatobacter fluminis</name>
    <dbReference type="NCBI Taxonomy" id="467091"/>
    <lineage>
        <taxon>Bacteria</taxon>
        <taxon>Bacillati</taxon>
        <taxon>Actinomycetota</taxon>
        <taxon>Acidimicrobiia</taxon>
        <taxon>Acidimicrobiales</taxon>
        <taxon>Ilumatobacteraceae</taxon>
        <taxon>Ilumatobacter</taxon>
    </lineage>
</organism>
<evidence type="ECO:0000256" key="8">
    <source>
        <dbReference type="ARBA" id="ARBA00022833"/>
    </source>
</evidence>
<dbReference type="Proteomes" id="UP000294558">
    <property type="component" value="Unassembled WGS sequence"/>
</dbReference>
<evidence type="ECO:0000256" key="12">
    <source>
        <dbReference type="ARBA" id="ARBA00023268"/>
    </source>
</evidence>
<dbReference type="GO" id="GO:0016829">
    <property type="term" value="F:lyase activity"/>
    <property type="evidence" value="ECO:0007669"/>
    <property type="project" value="UniProtKB-KW"/>
</dbReference>
<dbReference type="Gene3D" id="3.20.190.10">
    <property type="entry name" value="MutM-like, N-terminal"/>
    <property type="match status" value="1"/>
</dbReference>
<keyword evidence="18" id="KW-1185">Reference proteome</keyword>
<evidence type="ECO:0000256" key="13">
    <source>
        <dbReference type="ARBA" id="ARBA00023295"/>
    </source>
</evidence>
<evidence type="ECO:0000256" key="2">
    <source>
        <dbReference type="ARBA" id="ARBA00001947"/>
    </source>
</evidence>
<keyword evidence="7" id="KW-0378">Hydrolase</keyword>
<dbReference type="InterPro" id="IPR015886">
    <property type="entry name" value="H2TH_FPG"/>
</dbReference>
<keyword evidence="4" id="KW-0479">Metal-binding</keyword>
<comment type="cofactor">
    <cofactor evidence="2">
        <name>Zn(2+)</name>
        <dbReference type="ChEBI" id="CHEBI:29105"/>
    </cofactor>
</comment>
<evidence type="ECO:0000256" key="11">
    <source>
        <dbReference type="ARBA" id="ARBA00023239"/>
    </source>
</evidence>
<evidence type="ECO:0000256" key="9">
    <source>
        <dbReference type="ARBA" id="ARBA00023125"/>
    </source>
</evidence>
<keyword evidence="8" id="KW-0862">Zinc</keyword>
<comment type="caution">
    <text evidence="17">The sequence shown here is derived from an EMBL/GenBank/DDBJ whole genome shotgun (WGS) entry which is preliminary data.</text>
</comment>
<keyword evidence="5" id="KW-0227">DNA damage</keyword>
<dbReference type="Pfam" id="PF06827">
    <property type="entry name" value="zf-FPG_IleRS"/>
    <property type="match status" value="1"/>
</dbReference>
<dbReference type="Gene3D" id="1.10.8.50">
    <property type="match status" value="1"/>
</dbReference>
<feature type="domain" description="Formamidopyrimidine-DNA glycosylase catalytic" evidence="16">
    <location>
        <begin position="2"/>
        <end position="112"/>
    </location>
</feature>
<keyword evidence="10" id="KW-0234">DNA repair</keyword>
<evidence type="ECO:0000256" key="1">
    <source>
        <dbReference type="ARBA" id="ARBA00001668"/>
    </source>
</evidence>
<dbReference type="SUPFAM" id="SSF46946">
    <property type="entry name" value="S13-like H2TH domain"/>
    <property type="match status" value="1"/>
</dbReference>
<dbReference type="GO" id="GO:0034039">
    <property type="term" value="F:8-oxo-7,8-dihydroguanine DNA N-glycosylase activity"/>
    <property type="evidence" value="ECO:0007669"/>
    <property type="project" value="TreeGrafter"/>
</dbReference>
<dbReference type="SMART" id="SM00898">
    <property type="entry name" value="Fapy_DNA_glyco"/>
    <property type="match status" value="1"/>
</dbReference>
<dbReference type="PROSITE" id="PS51066">
    <property type="entry name" value="ZF_FPG_2"/>
    <property type="match status" value="1"/>
</dbReference>
<evidence type="ECO:0000256" key="3">
    <source>
        <dbReference type="ARBA" id="ARBA00009409"/>
    </source>
</evidence>
<evidence type="ECO:0000256" key="14">
    <source>
        <dbReference type="PROSITE-ProRule" id="PRU00391"/>
    </source>
</evidence>
<dbReference type="SUPFAM" id="SSF81624">
    <property type="entry name" value="N-terminal domain of MutM-like DNA repair proteins"/>
    <property type="match status" value="1"/>
</dbReference>
<keyword evidence="9" id="KW-0238">DNA-binding</keyword>
<accession>A0A4R7I2P0</accession>
<comment type="catalytic activity">
    <reaction evidence="1">
        <text>Hydrolysis of DNA containing ring-opened 7-methylguanine residues, releasing 2,6-diamino-4-hydroxy-5-(N-methyl)formamidopyrimidine.</text>
        <dbReference type="EC" id="3.2.2.23"/>
    </reaction>
</comment>
<keyword evidence="12" id="KW-0511">Multifunctional enzyme</keyword>
<sequence length="279" mass="30634">MPEMPEVQAHAERLTEQFASRVLTRFRPITFTALKTALPAPDDAYGSELRRVGRRGKYLLLEFEPVVFAVHLMQGGRLLVDEKQSAKPRGGQARFVFDDGPALLLTEQGSERRAGVWALPAEDALATPPLDVLGPEADAITPPELVERFEIKNQRLHGFLRDQRSIAGLGRRLANEVCWRAKLSPFSMTGKLGIGGAEQVVAGIRAAIDEGLEYERGRADMSSSKDRPGNVHHNAGQACPVCGDEIRAVEYSSYTVEYCPTCQTSGKILADNTTSKFLK</sequence>
<dbReference type="Pfam" id="PF06831">
    <property type="entry name" value="H2TH"/>
    <property type="match status" value="1"/>
</dbReference>
<dbReference type="InterPro" id="IPR035937">
    <property type="entry name" value="FPG_N"/>
</dbReference>
<dbReference type="PANTHER" id="PTHR22993">
    <property type="entry name" value="FORMAMIDOPYRIMIDINE-DNA GLYCOSYLASE"/>
    <property type="match status" value="1"/>
</dbReference>
<evidence type="ECO:0000256" key="10">
    <source>
        <dbReference type="ARBA" id="ARBA00023204"/>
    </source>
</evidence>
<keyword evidence="11" id="KW-0456">Lyase</keyword>
<proteinExistence type="inferred from homology"/>
<dbReference type="PROSITE" id="PS51068">
    <property type="entry name" value="FPG_CAT"/>
    <property type="match status" value="1"/>
</dbReference>
<evidence type="ECO:0000256" key="5">
    <source>
        <dbReference type="ARBA" id="ARBA00022763"/>
    </source>
</evidence>
<keyword evidence="13" id="KW-0326">Glycosidase</keyword>
<evidence type="ECO:0000256" key="4">
    <source>
        <dbReference type="ARBA" id="ARBA00022723"/>
    </source>
</evidence>
<keyword evidence="6 14" id="KW-0863">Zinc-finger</keyword>
<dbReference type="InterPro" id="IPR000214">
    <property type="entry name" value="Znf_DNA_glyclase/AP_lyase"/>
</dbReference>
<dbReference type="GO" id="GO:0003684">
    <property type="term" value="F:damaged DNA binding"/>
    <property type="evidence" value="ECO:0007669"/>
    <property type="project" value="InterPro"/>
</dbReference>
<evidence type="ECO:0000313" key="17">
    <source>
        <dbReference type="EMBL" id="TDT17877.1"/>
    </source>
</evidence>
<dbReference type="SMART" id="SM01232">
    <property type="entry name" value="H2TH"/>
    <property type="match status" value="1"/>
</dbReference>
<dbReference type="GO" id="GO:0008270">
    <property type="term" value="F:zinc ion binding"/>
    <property type="evidence" value="ECO:0007669"/>
    <property type="project" value="UniProtKB-KW"/>
</dbReference>
<dbReference type="EMBL" id="SOAU01000001">
    <property type="protein sequence ID" value="TDT17877.1"/>
    <property type="molecule type" value="Genomic_DNA"/>
</dbReference>
<evidence type="ECO:0000259" key="15">
    <source>
        <dbReference type="PROSITE" id="PS51066"/>
    </source>
</evidence>
<dbReference type="InterPro" id="IPR010663">
    <property type="entry name" value="Znf_FPG/IleRS"/>
</dbReference>
<dbReference type="Pfam" id="PF01149">
    <property type="entry name" value="Fapy_DNA_glyco"/>
    <property type="match status" value="1"/>
</dbReference>
<dbReference type="InterPro" id="IPR012319">
    <property type="entry name" value="FPG_cat"/>
</dbReference>